<evidence type="ECO:0000313" key="3">
    <source>
        <dbReference type="EMBL" id="KAH3666733.1"/>
    </source>
</evidence>
<accession>A0A9P8P6Z8</accession>
<gene>
    <name evidence="3" type="ORF">OGAPHI_003182</name>
</gene>
<sequence>MTKLVIENGDVLTLDETDALIIGGTVVIRENVIEAVHPGPATAAEKEGADILDATDQLVMPGLVDLHLHTAVAKGWNDHMPLKEYLMECWYPCTRHLNDDRAYWGAMASYTEAIRAGTTMVNDMFRELGSLAAAAERLGIRAVLSNDIASAEYNLDSLDDCRKAYEKVDGTANGRVRVWVGIEWTPLADRELLIGARALADELGTGIHIHLNESAQEVKEVSARFGIPPTELAHECGILGPDCVAAHCVHLNDHEIELMAETGTHLSHNPSSNAKLGNGIARVPEWRASGINIGLGHDAAECNNSRDMFEVMKFASLMHRAQRQDASLGQAGDILKMCCRNGNKALGVNGGQIKAGMCADVITLDLMDPMFVPLERGNVRQYYSHLVFAVNGSVVQNSIIDGRVVMRNRQLQFADERVVVREANRVFAEIVDELDSQRQIE</sequence>
<reference evidence="3" key="1">
    <citation type="journal article" date="2021" name="Open Biol.">
        <title>Shared evolutionary footprints suggest mitochondrial oxidative damage underlies multiple complex I losses in fungi.</title>
        <authorList>
            <person name="Schikora-Tamarit M.A."/>
            <person name="Marcet-Houben M."/>
            <person name="Nosek J."/>
            <person name="Gabaldon T."/>
        </authorList>
    </citation>
    <scope>NUCLEOTIDE SEQUENCE</scope>
    <source>
        <strain evidence="3">CBS6075</strain>
    </source>
</reference>
<feature type="domain" description="Amidohydrolase-related" evidence="2">
    <location>
        <begin position="58"/>
        <end position="405"/>
    </location>
</feature>
<dbReference type="InterPro" id="IPR050287">
    <property type="entry name" value="MTA/SAH_deaminase"/>
</dbReference>
<evidence type="ECO:0000313" key="4">
    <source>
        <dbReference type="Proteomes" id="UP000769157"/>
    </source>
</evidence>
<protein>
    <recommendedName>
        <fullName evidence="2">Amidohydrolase-related domain-containing protein</fullName>
    </recommendedName>
</protein>
<comment type="caution">
    <text evidence="3">The sequence shown here is derived from an EMBL/GenBank/DDBJ whole genome shotgun (WGS) entry which is preliminary data.</text>
</comment>
<proteinExistence type="predicted"/>
<dbReference type="GeneID" id="70235149"/>
<evidence type="ECO:0000259" key="2">
    <source>
        <dbReference type="Pfam" id="PF01979"/>
    </source>
</evidence>
<dbReference type="Gene3D" id="2.30.40.10">
    <property type="entry name" value="Urease, subunit C, domain 1"/>
    <property type="match status" value="1"/>
</dbReference>
<dbReference type="AlphaFoldDB" id="A0A9P8P6Z8"/>
<dbReference type="Proteomes" id="UP000769157">
    <property type="component" value="Unassembled WGS sequence"/>
</dbReference>
<keyword evidence="4" id="KW-1185">Reference proteome</keyword>
<dbReference type="SUPFAM" id="SSF51556">
    <property type="entry name" value="Metallo-dependent hydrolases"/>
    <property type="match status" value="1"/>
</dbReference>
<dbReference type="InterPro" id="IPR011059">
    <property type="entry name" value="Metal-dep_hydrolase_composite"/>
</dbReference>
<keyword evidence="1" id="KW-0378">Hydrolase</keyword>
<dbReference type="GO" id="GO:0016810">
    <property type="term" value="F:hydrolase activity, acting on carbon-nitrogen (but not peptide) bonds"/>
    <property type="evidence" value="ECO:0007669"/>
    <property type="project" value="InterPro"/>
</dbReference>
<dbReference type="CDD" id="cd01298">
    <property type="entry name" value="ATZ_TRZ_like"/>
    <property type="match status" value="1"/>
</dbReference>
<name>A0A9P8P6Z8_9ASCO</name>
<dbReference type="EMBL" id="JAEUBE010000199">
    <property type="protein sequence ID" value="KAH3666733.1"/>
    <property type="molecule type" value="Genomic_DNA"/>
</dbReference>
<dbReference type="RefSeq" id="XP_046061689.1">
    <property type="nucleotide sequence ID" value="XM_046204133.1"/>
</dbReference>
<evidence type="ECO:0000256" key="1">
    <source>
        <dbReference type="ARBA" id="ARBA00022801"/>
    </source>
</evidence>
<reference evidence="3" key="2">
    <citation type="submission" date="2021-01" db="EMBL/GenBank/DDBJ databases">
        <authorList>
            <person name="Schikora-Tamarit M.A."/>
        </authorList>
    </citation>
    <scope>NUCLEOTIDE SEQUENCE</scope>
    <source>
        <strain evidence="3">CBS6075</strain>
    </source>
</reference>
<dbReference type="OrthoDB" id="194468at2759"/>
<dbReference type="PANTHER" id="PTHR43794:SF11">
    <property type="entry name" value="AMIDOHYDROLASE-RELATED DOMAIN-CONTAINING PROTEIN"/>
    <property type="match status" value="1"/>
</dbReference>
<dbReference type="Pfam" id="PF01979">
    <property type="entry name" value="Amidohydro_1"/>
    <property type="match status" value="1"/>
</dbReference>
<dbReference type="Gene3D" id="3.20.20.140">
    <property type="entry name" value="Metal-dependent hydrolases"/>
    <property type="match status" value="1"/>
</dbReference>
<organism evidence="3 4">
    <name type="scientific">Ogataea philodendri</name>
    <dbReference type="NCBI Taxonomy" id="1378263"/>
    <lineage>
        <taxon>Eukaryota</taxon>
        <taxon>Fungi</taxon>
        <taxon>Dikarya</taxon>
        <taxon>Ascomycota</taxon>
        <taxon>Saccharomycotina</taxon>
        <taxon>Pichiomycetes</taxon>
        <taxon>Pichiales</taxon>
        <taxon>Pichiaceae</taxon>
        <taxon>Ogataea</taxon>
    </lineage>
</organism>
<dbReference type="InterPro" id="IPR006680">
    <property type="entry name" value="Amidohydro-rel"/>
</dbReference>
<dbReference type="PANTHER" id="PTHR43794">
    <property type="entry name" value="AMINOHYDROLASE SSNA-RELATED"/>
    <property type="match status" value="1"/>
</dbReference>
<dbReference type="SUPFAM" id="SSF51338">
    <property type="entry name" value="Composite domain of metallo-dependent hydrolases"/>
    <property type="match status" value="1"/>
</dbReference>
<dbReference type="InterPro" id="IPR032466">
    <property type="entry name" value="Metal_Hydrolase"/>
</dbReference>